<evidence type="ECO:0000313" key="3">
    <source>
        <dbReference type="Proteomes" id="UP001249851"/>
    </source>
</evidence>
<comment type="caution">
    <text evidence="2">The sequence shown here is derived from an EMBL/GenBank/DDBJ whole genome shotgun (WGS) entry which is preliminary data.</text>
</comment>
<dbReference type="AlphaFoldDB" id="A0AAD9Q894"/>
<reference evidence="2" key="1">
    <citation type="journal article" date="2023" name="G3 (Bethesda)">
        <title>Whole genome assembly and annotation of the endangered Caribbean coral Acropora cervicornis.</title>
        <authorList>
            <person name="Selwyn J.D."/>
            <person name="Vollmer S.V."/>
        </authorList>
    </citation>
    <scope>NUCLEOTIDE SEQUENCE</scope>
    <source>
        <strain evidence="2">K2</strain>
    </source>
</reference>
<name>A0AAD9Q894_ACRCE</name>
<keyword evidence="1" id="KW-0732">Signal</keyword>
<dbReference type="Proteomes" id="UP001249851">
    <property type="component" value="Unassembled WGS sequence"/>
</dbReference>
<proteinExistence type="predicted"/>
<organism evidence="2 3">
    <name type="scientific">Acropora cervicornis</name>
    <name type="common">Staghorn coral</name>
    <dbReference type="NCBI Taxonomy" id="6130"/>
    <lineage>
        <taxon>Eukaryota</taxon>
        <taxon>Metazoa</taxon>
        <taxon>Cnidaria</taxon>
        <taxon>Anthozoa</taxon>
        <taxon>Hexacorallia</taxon>
        <taxon>Scleractinia</taxon>
        <taxon>Astrocoeniina</taxon>
        <taxon>Acroporidae</taxon>
        <taxon>Acropora</taxon>
    </lineage>
</organism>
<feature type="signal peptide" evidence="1">
    <location>
        <begin position="1"/>
        <end position="23"/>
    </location>
</feature>
<reference evidence="2" key="2">
    <citation type="journal article" date="2023" name="Science">
        <title>Genomic signatures of disease resistance in endangered staghorn corals.</title>
        <authorList>
            <person name="Vollmer S.V."/>
            <person name="Selwyn J.D."/>
            <person name="Despard B.A."/>
            <person name="Roesel C.L."/>
        </authorList>
    </citation>
    <scope>NUCLEOTIDE SEQUENCE</scope>
    <source>
        <strain evidence="2">K2</strain>
    </source>
</reference>
<gene>
    <name evidence="2" type="ORF">P5673_021453</name>
</gene>
<sequence length="319" mass="36287">MSPRLTIVMALFLLVLALDVSYGGTFCDKGPEGIYCFEDLSGYYNCTFDKQAQKMTEKEYNCPVRTRCQCFYGPKCPSSVKHPCGSYTLPPSFPDVFSAFYTLTITICNNTGCTNETNIGEFLQDATTGMQRHDKIGHQWDTTFVFPFSFIQGKRFIQFDAAWFVKNCSINSLSSFPRFGVPSYFTCYKKKGTFKECRWQTGGHSKTEKVTMEKWLLYDLPDGRFVPYYHELQVRPTPVSNQTTFYDTVYASFYADFLDPSQLSLPTFCGNCDVTGYPSTTPKTKPKLNLSKIGREILADMKSHGISGFLKKLDLQDEI</sequence>
<evidence type="ECO:0000256" key="1">
    <source>
        <dbReference type="SAM" id="SignalP"/>
    </source>
</evidence>
<accession>A0AAD9Q894</accession>
<dbReference type="EMBL" id="JARQWQ010000055">
    <property type="protein sequence ID" value="KAK2556544.1"/>
    <property type="molecule type" value="Genomic_DNA"/>
</dbReference>
<keyword evidence="3" id="KW-1185">Reference proteome</keyword>
<feature type="chain" id="PRO_5042107040" evidence="1">
    <location>
        <begin position="24"/>
        <end position="319"/>
    </location>
</feature>
<evidence type="ECO:0000313" key="2">
    <source>
        <dbReference type="EMBL" id="KAK2556544.1"/>
    </source>
</evidence>
<protein>
    <submittedName>
        <fullName evidence="2">Uncharacterized protein</fullName>
    </submittedName>
</protein>